<dbReference type="InterPro" id="IPR035952">
    <property type="entry name" value="Rhomboid-like_sf"/>
</dbReference>
<keyword evidence="3 7" id="KW-0812">Transmembrane</keyword>
<dbReference type="PANTHER" id="PTHR43731">
    <property type="entry name" value="RHOMBOID PROTEASE"/>
    <property type="match status" value="1"/>
</dbReference>
<feature type="transmembrane region" description="Helical" evidence="7">
    <location>
        <begin position="304"/>
        <end position="323"/>
    </location>
</feature>
<keyword evidence="4" id="KW-0378">Hydrolase</keyword>
<evidence type="ECO:0000256" key="5">
    <source>
        <dbReference type="ARBA" id="ARBA00022989"/>
    </source>
</evidence>
<feature type="transmembrane region" description="Helical" evidence="7">
    <location>
        <begin position="156"/>
        <end position="174"/>
    </location>
</feature>
<evidence type="ECO:0000313" key="9">
    <source>
        <dbReference type="EMBL" id="EFH80375.1"/>
    </source>
</evidence>
<feature type="domain" description="Peptidase S54 rhomboid" evidence="8">
    <location>
        <begin position="141"/>
        <end position="255"/>
    </location>
</feature>
<gene>
    <name evidence="9" type="ORF">Krac_0967</name>
</gene>
<dbReference type="eggNOG" id="COG0705">
    <property type="taxonomic scope" value="Bacteria"/>
</dbReference>
<reference evidence="9 10" key="1">
    <citation type="journal article" date="2011" name="Stand. Genomic Sci.">
        <title>Non-contiguous finished genome sequence and contextual data of the filamentous soil bacterium Ktedonobacter racemifer type strain (SOSP1-21).</title>
        <authorList>
            <person name="Chang Y.J."/>
            <person name="Land M."/>
            <person name="Hauser L."/>
            <person name="Chertkov O."/>
            <person name="Del Rio T.G."/>
            <person name="Nolan M."/>
            <person name="Copeland A."/>
            <person name="Tice H."/>
            <person name="Cheng J.F."/>
            <person name="Lucas S."/>
            <person name="Han C."/>
            <person name="Goodwin L."/>
            <person name="Pitluck S."/>
            <person name="Ivanova N."/>
            <person name="Ovchinikova G."/>
            <person name="Pati A."/>
            <person name="Chen A."/>
            <person name="Palaniappan K."/>
            <person name="Mavromatis K."/>
            <person name="Liolios K."/>
            <person name="Brettin T."/>
            <person name="Fiebig A."/>
            <person name="Rohde M."/>
            <person name="Abt B."/>
            <person name="Goker M."/>
            <person name="Detter J.C."/>
            <person name="Woyke T."/>
            <person name="Bristow J."/>
            <person name="Eisen J.A."/>
            <person name="Markowitz V."/>
            <person name="Hugenholtz P."/>
            <person name="Kyrpides N.C."/>
            <person name="Klenk H.P."/>
            <person name="Lapidus A."/>
        </authorList>
    </citation>
    <scope>NUCLEOTIDE SEQUENCE [LARGE SCALE GENOMIC DNA]</scope>
    <source>
        <strain evidence="10">DSM 44963</strain>
    </source>
</reference>
<keyword evidence="6 7" id="KW-0472">Membrane</keyword>
<feature type="transmembrane region" description="Helical" evidence="7">
    <location>
        <begin position="103"/>
        <end position="124"/>
    </location>
</feature>
<dbReference type="Pfam" id="PF01694">
    <property type="entry name" value="Rhomboid"/>
    <property type="match status" value="1"/>
</dbReference>
<name>D6U5W4_KTERA</name>
<sequence>MRRLFGAASLFYYPTGIERNKFLLVPPENHPIRRCSCAALCYTLAADGASKRAACRERKRILPKEYKGTHMTSQHIEQASLTTNEVDQADSRTYDNQSARKKLPISTMTVIGITSICTGLQFLYPSVLAALRRNPDALAAGEWWRMFTPLLVHDGGLGHFAYVLVGLIIVGLTVERLFGSWRWLLLYLAGGLVGEIAGYAWDPDGAGASVAMCGLMGGLFIWLLRRRESLSLLVALYLVSLVAALSGAVIGGLIPVILLCVLASSAIFWMFKLHVSSHIIRYSVSFFGLAGALFLLLFHDIHGASLLAGASVAVLLFWVNPHLRRYL</sequence>
<evidence type="ECO:0000313" key="10">
    <source>
        <dbReference type="Proteomes" id="UP000004508"/>
    </source>
</evidence>
<evidence type="ECO:0000256" key="6">
    <source>
        <dbReference type="ARBA" id="ARBA00023136"/>
    </source>
</evidence>
<accession>D6U5W4</accession>
<evidence type="ECO:0000256" key="3">
    <source>
        <dbReference type="ARBA" id="ARBA00022692"/>
    </source>
</evidence>
<feature type="transmembrane region" description="Helical" evidence="7">
    <location>
        <begin position="256"/>
        <end position="272"/>
    </location>
</feature>
<dbReference type="GO" id="GO:0004252">
    <property type="term" value="F:serine-type endopeptidase activity"/>
    <property type="evidence" value="ECO:0007669"/>
    <property type="project" value="InterPro"/>
</dbReference>
<comment type="subcellular location">
    <subcellularLocation>
        <location evidence="1">Membrane</location>
        <topology evidence="1">Multi-pass membrane protein</topology>
    </subcellularLocation>
</comment>
<proteinExistence type="inferred from homology"/>
<feature type="transmembrane region" description="Helical" evidence="7">
    <location>
        <begin position="231"/>
        <end position="250"/>
    </location>
</feature>
<protein>
    <submittedName>
        <fullName evidence="9">Rhomboid family protein</fullName>
    </submittedName>
</protein>
<dbReference type="GO" id="GO:0016020">
    <property type="term" value="C:membrane"/>
    <property type="evidence" value="ECO:0007669"/>
    <property type="project" value="UniProtKB-SubCell"/>
</dbReference>
<dbReference type="SUPFAM" id="SSF144091">
    <property type="entry name" value="Rhomboid-like"/>
    <property type="match status" value="1"/>
</dbReference>
<feature type="transmembrane region" description="Helical" evidence="7">
    <location>
        <begin position="279"/>
        <end position="298"/>
    </location>
</feature>
<feature type="transmembrane region" description="Helical" evidence="7">
    <location>
        <begin position="181"/>
        <end position="200"/>
    </location>
</feature>
<comment type="caution">
    <text evidence="9">The sequence shown here is derived from an EMBL/GenBank/DDBJ whole genome shotgun (WGS) entry which is preliminary data.</text>
</comment>
<keyword evidence="10" id="KW-1185">Reference proteome</keyword>
<keyword evidence="5 7" id="KW-1133">Transmembrane helix</keyword>
<dbReference type="PANTHER" id="PTHR43731:SF14">
    <property type="entry name" value="PRESENILIN-ASSOCIATED RHOMBOID-LIKE PROTEIN, MITOCHONDRIAL"/>
    <property type="match status" value="1"/>
</dbReference>
<dbReference type="InterPro" id="IPR022764">
    <property type="entry name" value="Peptidase_S54_rhomboid_dom"/>
</dbReference>
<dbReference type="InParanoid" id="D6U5W4"/>
<dbReference type="AlphaFoldDB" id="D6U5W4"/>
<feature type="transmembrane region" description="Helical" evidence="7">
    <location>
        <begin position="206"/>
        <end position="224"/>
    </location>
</feature>
<dbReference type="EMBL" id="ADVG01000005">
    <property type="protein sequence ID" value="EFH80375.1"/>
    <property type="molecule type" value="Genomic_DNA"/>
</dbReference>
<evidence type="ECO:0000256" key="7">
    <source>
        <dbReference type="SAM" id="Phobius"/>
    </source>
</evidence>
<evidence type="ECO:0000256" key="4">
    <source>
        <dbReference type="ARBA" id="ARBA00022801"/>
    </source>
</evidence>
<comment type="similarity">
    <text evidence="2">Belongs to the peptidase S54 family.</text>
</comment>
<evidence type="ECO:0000256" key="2">
    <source>
        <dbReference type="ARBA" id="ARBA00009045"/>
    </source>
</evidence>
<evidence type="ECO:0000256" key="1">
    <source>
        <dbReference type="ARBA" id="ARBA00004141"/>
    </source>
</evidence>
<dbReference type="InterPro" id="IPR050925">
    <property type="entry name" value="Rhomboid_protease_S54"/>
</dbReference>
<dbReference type="Proteomes" id="UP000004508">
    <property type="component" value="Unassembled WGS sequence"/>
</dbReference>
<organism evidence="9 10">
    <name type="scientific">Ktedonobacter racemifer DSM 44963</name>
    <dbReference type="NCBI Taxonomy" id="485913"/>
    <lineage>
        <taxon>Bacteria</taxon>
        <taxon>Bacillati</taxon>
        <taxon>Chloroflexota</taxon>
        <taxon>Ktedonobacteria</taxon>
        <taxon>Ktedonobacterales</taxon>
        <taxon>Ktedonobacteraceae</taxon>
        <taxon>Ktedonobacter</taxon>
    </lineage>
</organism>
<evidence type="ECO:0000259" key="8">
    <source>
        <dbReference type="Pfam" id="PF01694"/>
    </source>
</evidence>
<dbReference type="STRING" id="485913.Krac_0967"/>
<dbReference type="Gene3D" id="1.20.1540.10">
    <property type="entry name" value="Rhomboid-like"/>
    <property type="match status" value="1"/>
</dbReference>